<dbReference type="AlphaFoldDB" id="A0A099FBF0"/>
<evidence type="ECO:0000313" key="1">
    <source>
        <dbReference type="EMBL" id="KGJ08070.1"/>
    </source>
</evidence>
<sequence>MGDRSLHQDDDTIVKTKSALADVDPRLFPKVHEAGEFGTVVASQPDFPPRHFVFSGKSGVGVGPERSQACLP</sequence>
<dbReference type="EMBL" id="JRKS01000013">
    <property type="protein sequence ID" value="KGJ08070.1"/>
    <property type="molecule type" value="Genomic_DNA"/>
</dbReference>
<evidence type="ECO:0000313" key="2">
    <source>
        <dbReference type="Proteomes" id="UP000029917"/>
    </source>
</evidence>
<organism evidence="1 2">
    <name type="scientific">Paracoccus sphaerophysae</name>
    <dbReference type="NCBI Taxonomy" id="690417"/>
    <lineage>
        <taxon>Bacteria</taxon>
        <taxon>Pseudomonadati</taxon>
        <taxon>Pseudomonadota</taxon>
        <taxon>Alphaproteobacteria</taxon>
        <taxon>Rhodobacterales</taxon>
        <taxon>Paracoccaceae</taxon>
        <taxon>Paracoccus</taxon>
    </lineage>
</organism>
<reference evidence="1 2" key="1">
    <citation type="submission" date="2014-09" db="EMBL/GenBank/DDBJ databases">
        <authorList>
            <person name="McGinnis J.M."/>
            <person name="Wolfgang W.J."/>
        </authorList>
    </citation>
    <scope>NUCLEOTIDE SEQUENCE [LARGE SCALE GENOMIC DNA]</scope>
    <source>
        <strain evidence="1 2">HAMBI 3106</strain>
    </source>
</reference>
<dbReference type="Proteomes" id="UP000029917">
    <property type="component" value="Unassembled WGS sequence"/>
</dbReference>
<accession>A0A099FBF0</accession>
<proteinExistence type="predicted"/>
<protein>
    <submittedName>
        <fullName evidence="1">Uncharacterized protein</fullName>
    </submittedName>
</protein>
<keyword evidence="2" id="KW-1185">Reference proteome</keyword>
<comment type="caution">
    <text evidence="1">The sequence shown here is derived from an EMBL/GenBank/DDBJ whole genome shotgun (WGS) entry which is preliminary data.</text>
</comment>
<gene>
    <name evidence="1" type="ORF">IC63_06025</name>
</gene>
<reference evidence="1 2" key="2">
    <citation type="submission" date="2014-10" db="EMBL/GenBank/DDBJ databases">
        <title>Paracoccus sanguinis sp. nov., isolated from clinical specimens of New York State patients.</title>
        <authorList>
            <person name="Mingle L.A."/>
            <person name="Cole J.A."/>
            <person name="Lapierre P."/>
            <person name="Musser K.A."/>
        </authorList>
    </citation>
    <scope>NUCLEOTIDE SEQUENCE [LARGE SCALE GENOMIC DNA]</scope>
    <source>
        <strain evidence="1 2">HAMBI 3106</strain>
    </source>
</reference>
<name>A0A099FBF0_9RHOB</name>